<evidence type="ECO:0000256" key="1">
    <source>
        <dbReference type="SAM" id="MobiDB-lite"/>
    </source>
</evidence>
<feature type="compositionally biased region" description="Basic and acidic residues" evidence="1">
    <location>
        <begin position="23"/>
        <end position="81"/>
    </location>
</feature>
<gene>
    <name evidence="2" type="ORF">LSTR_LSTR005170</name>
</gene>
<name>A0A482XMP9_LAOST</name>
<dbReference type="EMBL" id="QKKF02004753">
    <property type="protein sequence ID" value="RZF47092.1"/>
    <property type="molecule type" value="Genomic_DNA"/>
</dbReference>
<organism evidence="2 3">
    <name type="scientific">Laodelphax striatellus</name>
    <name type="common">Small brown planthopper</name>
    <name type="synonym">Delphax striatella</name>
    <dbReference type="NCBI Taxonomy" id="195883"/>
    <lineage>
        <taxon>Eukaryota</taxon>
        <taxon>Metazoa</taxon>
        <taxon>Ecdysozoa</taxon>
        <taxon>Arthropoda</taxon>
        <taxon>Hexapoda</taxon>
        <taxon>Insecta</taxon>
        <taxon>Pterygota</taxon>
        <taxon>Neoptera</taxon>
        <taxon>Paraneoptera</taxon>
        <taxon>Hemiptera</taxon>
        <taxon>Auchenorrhyncha</taxon>
        <taxon>Fulgoroidea</taxon>
        <taxon>Delphacidae</taxon>
        <taxon>Criomorphinae</taxon>
        <taxon>Laodelphax</taxon>
    </lineage>
</organism>
<comment type="caution">
    <text evidence="2">The sequence shown here is derived from an EMBL/GenBank/DDBJ whole genome shotgun (WGS) entry which is preliminary data.</text>
</comment>
<proteinExistence type="predicted"/>
<keyword evidence="3" id="KW-1185">Reference proteome</keyword>
<evidence type="ECO:0000313" key="2">
    <source>
        <dbReference type="EMBL" id="RZF47092.1"/>
    </source>
</evidence>
<dbReference type="InParanoid" id="A0A482XMP9"/>
<protein>
    <submittedName>
        <fullName evidence="2">Uncharacterized protein</fullName>
    </submittedName>
</protein>
<accession>A0A482XMP9</accession>
<feature type="region of interest" description="Disordered" evidence="1">
    <location>
        <begin position="14"/>
        <end position="84"/>
    </location>
</feature>
<reference evidence="2 3" key="1">
    <citation type="journal article" date="2017" name="Gigascience">
        <title>Genome sequence of the small brown planthopper, Laodelphax striatellus.</title>
        <authorList>
            <person name="Zhu J."/>
            <person name="Jiang F."/>
            <person name="Wang X."/>
            <person name="Yang P."/>
            <person name="Bao Y."/>
            <person name="Zhao W."/>
            <person name="Wang W."/>
            <person name="Lu H."/>
            <person name="Wang Q."/>
            <person name="Cui N."/>
            <person name="Li J."/>
            <person name="Chen X."/>
            <person name="Luo L."/>
            <person name="Yu J."/>
            <person name="Kang L."/>
            <person name="Cui F."/>
        </authorList>
    </citation>
    <scope>NUCLEOTIDE SEQUENCE [LARGE SCALE GENOMIC DNA]</scope>
    <source>
        <strain evidence="2">Lst14</strain>
    </source>
</reference>
<sequence length="168" mass="18251">MSMQRVDPALPIPLEVANTQFPPDHKPIIGDHPSDVTKSEKHLSDVIKNEEDLRSDATKSEEDHSSDVTKSDEDHSNEVTNKRLLFSASSNGPAVFLSPPTEVASMYSNATGFPSVGVTGPGFLQWSFTCWSDSVFGSRSAVASPAPKRRPLRSRCLRTKVSGSGAYF</sequence>
<dbReference type="AlphaFoldDB" id="A0A482XMP9"/>
<dbReference type="Proteomes" id="UP000291343">
    <property type="component" value="Unassembled WGS sequence"/>
</dbReference>
<evidence type="ECO:0000313" key="3">
    <source>
        <dbReference type="Proteomes" id="UP000291343"/>
    </source>
</evidence>